<dbReference type="AlphaFoldDB" id="A0A1U9K9H6"/>
<dbReference type="RefSeq" id="WP_077720544.1">
    <property type="nucleotide sequence ID" value="NZ_CP019699.1"/>
</dbReference>
<name>A0A1U9K9H6_9BACL</name>
<comment type="subcellular location">
    <subcellularLocation>
        <location evidence="1">Membrane</location>
        <topology evidence="1">Multi-pass membrane protein</topology>
    </subcellularLocation>
</comment>
<evidence type="ECO:0000256" key="4">
    <source>
        <dbReference type="ARBA" id="ARBA00022989"/>
    </source>
</evidence>
<comment type="similarity">
    <text evidence="2">Belongs to the purine-cytosine permease (2.A.39) family.</text>
</comment>
<keyword evidence="3 6" id="KW-0812">Transmembrane</keyword>
<dbReference type="OrthoDB" id="9780088at2"/>
<protein>
    <recommendedName>
        <fullName evidence="9">Thiamine permease</fullName>
    </recommendedName>
</protein>
<feature type="transmembrane region" description="Helical" evidence="6">
    <location>
        <begin position="326"/>
        <end position="345"/>
    </location>
</feature>
<feature type="transmembrane region" description="Helical" evidence="6">
    <location>
        <begin position="280"/>
        <end position="306"/>
    </location>
</feature>
<gene>
    <name evidence="7" type="ORF">B0W44_13880</name>
</gene>
<sequence>MSQHNESTFGLLPVLPNERVWNGFDFSMVNIGLAIATWGFLIGGTLSEFVDLKMGIAASIAGNTLGIIMMALATSIPSSKYGIDQYVSLRSVLGFHGVKLALAVMVLIEFGWCAVLAIMFGRASTNILSEITALSQSSLVSIVVFAFLAIVISWLIVAKGPVSIKWLNRIVAPGLIIILIAMLAILLSRYSWGELLALQPINPAPDRWWNYMVVFELNLAAGLSWWPIMGGLTRLCQSQRVAFWPNLLGLNLFAVFGQIVGLMSGLALGTSDPTEWMIPLAGPVLGMIVLLFVAFANVTSITSLAYSTSMALKQIKFIERMDWSRLTFYFFALTVPFIFFPDEVYSHFSTFLAFSGTIFGPLSAVYFVDFFVLRRQRLDIGSLYLEGDGKPYYYWGGFNWAGILAVAIATMIYFIILDPLTFDSSTAFLYMTASIPAILLAGVLHYVLSKMITVPKGLGAYGKP</sequence>
<dbReference type="STRING" id="1471761.B0W44_13880"/>
<evidence type="ECO:0000313" key="8">
    <source>
        <dbReference type="Proteomes" id="UP000188603"/>
    </source>
</evidence>
<dbReference type="InterPro" id="IPR001248">
    <property type="entry name" value="Pur-cyt_permease"/>
</dbReference>
<feature type="transmembrane region" description="Helical" evidence="6">
    <location>
        <begin position="97"/>
        <end position="119"/>
    </location>
</feature>
<reference evidence="7 8" key="1">
    <citation type="journal article" date="2015" name="Int. J. Syst. Evol. Microbiol.">
        <title>Novibacillus thermophilus gen. nov., sp. nov., a Gram-staining-negative and moderately thermophilic member of the family Thermoactinomycetaceae.</title>
        <authorList>
            <person name="Yang G."/>
            <person name="Chen J."/>
            <person name="Zhou S."/>
        </authorList>
    </citation>
    <scope>NUCLEOTIDE SEQUENCE [LARGE SCALE GENOMIC DNA]</scope>
    <source>
        <strain evidence="7 8">SG-1</strain>
    </source>
</reference>
<dbReference type="KEGG" id="ntr:B0W44_13880"/>
<evidence type="ECO:0000256" key="2">
    <source>
        <dbReference type="ARBA" id="ARBA00008974"/>
    </source>
</evidence>
<feature type="transmembrane region" description="Helical" evidence="6">
    <location>
        <begin position="170"/>
        <end position="188"/>
    </location>
</feature>
<dbReference type="InterPro" id="IPR030191">
    <property type="entry name" value="CodB"/>
</dbReference>
<accession>A0A1U9K9H6</accession>
<dbReference type="PANTHER" id="PTHR30569:SF0">
    <property type="entry name" value="CYTOSINE PERMEASE"/>
    <property type="match status" value="1"/>
</dbReference>
<dbReference type="Pfam" id="PF02133">
    <property type="entry name" value="Transp_cyt_pur"/>
    <property type="match status" value="1"/>
</dbReference>
<feature type="transmembrane region" description="Helical" evidence="6">
    <location>
        <begin position="139"/>
        <end position="158"/>
    </location>
</feature>
<proteinExistence type="inferred from homology"/>
<keyword evidence="4 6" id="KW-1133">Transmembrane helix</keyword>
<feature type="transmembrane region" description="Helical" evidence="6">
    <location>
        <begin position="54"/>
        <end position="76"/>
    </location>
</feature>
<feature type="transmembrane region" description="Helical" evidence="6">
    <location>
        <begin position="351"/>
        <end position="372"/>
    </location>
</feature>
<evidence type="ECO:0000256" key="3">
    <source>
        <dbReference type="ARBA" id="ARBA00022692"/>
    </source>
</evidence>
<dbReference type="Proteomes" id="UP000188603">
    <property type="component" value="Chromosome"/>
</dbReference>
<feature type="transmembrane region" description="Helical" evidence="6">
    <location>
        <begin position="247"/>
        <end position="268"/>
    </location>
</feature>
<feature type="transmembrane region" description="Helical" evidence="6">
    <location>
        <begin position="428"/>
        <end position="448"/>
    </location>
</feature>
<keyword evidence="8" id="KW-1185">Reference proteome</keyword>
<dbReference type="GO" id="GO:0005886">
    <property type="term" value="C:plasma membrane"/>
    <property type="evidence" value="ECO:0007669"/>
    <property type="project" value="TreeGrafter"/>
</dbReference>
<organism evidence="7 8">
    <name type="scientific">Novibacillus thermophilus</name>
    <dbReference type="NCBI Taxonomy" id="1471761"/>
    <lineage>
        <taxon>Bacteria</taxon>
        <taxon>Bacillati</taxon>
        <taxon>Bacillota</taxon>
        <taxon>Bacilli</taxon>
        <taxon>Bacillales</taxon>
        <taxon>Thermoactinomycetaceae</taxon>
        <taxon>Novibacillus</taxon>
    </lineage>
</organism>
<feature type="transmembrane region" description="Helical" evidence="6">
    <location>
        <begin position="392"/>
        <end position="416"/>
    </location>
</feature>
<evidence type="ECO:0000256" key="5">
    <source>
        <dbReference type="ARBA" id="ARBA00023136"/>
    </source>
</evidence>
<dbReference type="PANTHER" id="PTHR30569">
    <property type="entry name" value="CYTOSINE TRANSPORTER CODB"/>
    <property type="match status" value="1"/>
</dbReference>
<dbReference type="Gene3D" id="1.10.4160.10">
    <property type="entry name" value="Hydantoin permease"/>
    <property type="match status" value="1"/>
</dbReference>
<evidence type="ECO:0000313" key="7">
    <source>
        <dbReference type="EMBL" id="AQS56680.1"/>
    </source>
</evidence>
<feature type="transmembrane region" description="Helical" evidence="6">
    <location>
        <begin position="208"/>
        <end position="226"/>
    </location>
</feature>
<feature type="transmembrane region" description="Helical" evidence="6">
    <location>
        <begin position="20"/>
        <end position="42"/>
    </location>
</feature>
<evidence type="ECO:0000256" key="1">
    <source>
        <dbReference type="ARBA" id="ARBA00004141"/>
    </source>
</evidence>
<evidence type="ECO:0008006" key="9">
    <source>
        <dbReference type="Google" id="ProtNLM"/>
    </source>
</evidence>
<dbReference type="EMBL" id="CP019699">
    <property type="protein sequence ID" value="AQS56680.1"/>
    <property type="molecule type" value="Genomic_DNA"/>
</dbReference>
<evidence type="ECO:0000256" key="6">
    <source>
        <dbReference type="SAM" id="Phobius"/>
    </source>
</evidence>
<dbReference type="GO" id="GO:0015209">
    <property type="term" value="F:cytosine transmembrane transporter activity"/>
    <property type="evidence" value="ECO:0007669"/>
    <property type="project" value="InterPro"/>
</dbReference>
<keyword evidence="5 6" id="KW-0472">Membrane</keyword>